<proteinExistence type="predicted"/>
<comment type="caution">
    <text evidence="1">The sequence shown here is derived from an EMBL/GenBank/DDBJ whole genome shotgun (WGS) entry which is preliminary data.</text>
</comment>
<dbReference type="Proteomes" id="UP000703269">
    <property type="component" value="Unassembled WGS sequence"/>
</dbReference>
<dbReference type="EMBL" id="BPQB01000056">
    <property type="protein sequence ID" value="GJE96104.1"/>
    <property type="molecule type" value="Genomic_DNA"/>
</dbReference>
<organism evidence="1 2">
    <name type="scientific">Phanerochaete sordida</name>
    <dbReference type="NCBI Taxonomy" id="48140"/>
    <lineage>
        <taxon>Eukaryota</taxon>
        <taxon>Fungi</taxon>
        <taxon>Dikarya</taxon>
        <taxon>Basidiomycota</taxon>
        <taxon>Agaricomycotina</taxon>
        <taxon>Agaricomycetes</taxon>
        <taxon>Polyporales</taxon>
        <taxon>Phanerochaetaceae</taxon>
        <taxon>Phanerochaete</taxon>
    </lineage>
</organism>
<protein>
    <submittedName>
        <fullName evidence="1">Uncharacterized protein</fullName>
    </submittedName>
</protein>
<sequence>MEAYSARVVAARNRVSTGQPHLHADVLPLIAEHLDASLQAQYADPRVGFQRGIPIILANCSLVCEHWSRIFRRTLYQKVFIDRRRSLEVLTAAMRDPSCRARQCGSLVNELLVAVRRAPVAGSVLGLMTGPALEAVLASDLSTHLPCLEKLLWELSVVEPTRPLAQPSAPPHVAHGLPALLRTLTPVSTFEIQDKKFRTFAEVLSIIRAMSGLRHFRLRRGPVARQGPVRPQHISAAVGKLRSFFWSFYDAPWDGASGIVASILRLCGVDKGVASMVDGASSALYAPEDGRHRGRGTGQSSATWSLTLEYDSTDDVDWPVRLWIRGRSPGSHEFTLTFRERTDNASRRSCIPQTKFHIAIVPVPVTVDPLVQRTLATGCTLPRAPEYHTLLSRLDSHILPGCPLVITLDAEPDVSLAWMRQRLPAFMPRSHARHLVTIETIAWSINEAQEDRRATRGSSGS</sequence>
<evidence type="ECO:0000313" key="2">
    <source>
        <dbReference type="Proteomes" id="UP000703269"/>
    </source>
</evidence>
<evidence type="ECO:0000313" key="1">
    <source>
        <dbReference type="EMBL" id="GJE96104.1"/>
    </source>
</evidence>
<reference evidence="1 2" key="1">
    <citation type="submission" date="2021-08" db="EMBL/GenBank/DDBJ databases">
        <title>Draft Genome Sequence of Phanerochaete sordida strain YK-624.</title>
        <authorList>
            <person name="Mori T."/>
            <person name="Dohra H."/>
            <person name="Suzuki T."/>
            <person name="Kawagishi H."/>
            <person name="Hirai H."/>
        </authorList>
    </citation>
    <scope>NUCLEOTIDE SEQUENCE [LARGE SCALE GENOMIC DNA]</scope>
    <source>
        <strain evidence="1 2">YK-624</strain>
    </source>
</reference>
<accession>A0A9P3GKT8</accession>
<name>A0A9P3GKT8_9APHY</name>
<dbReference type="AlphaFoldDB" id="A0A9P3GKT8"/>
<gene>
    <name evidence="1" type="ORF">PsYK624_122970</name>
</gene>
<keyword evidence="2" id="KW-1185">Reference proteome</keyword>